<protein>
    <submittedName>
        <fullName evidence="3">DZANK-type domain-containing protein</fullName>
    </submittedName>
</protein>
<proteinExistence type="predicted"/>
<keyword evidence="1" id="KW-0472">Membrane</keyword>
<keyword evidence="2" id="KW-1185">Reference proteome</keyword>
<reference evidence="3" key="2">
    <citation type="submission" date="2020-10" db="UniProtKB">
        <authorList>
            <consortium name="WormBaseParasite"/>
        </authorList>
    </citation>
    <scope>IDENTIFICATION</scope>
</reference>
<evidence type="ECO:0000313" key="2">
    <source>
        <dbReference type="Proteomes" id="UP000492821"/>
    </source>
</evidence>
<evidence type="ECO:0000256" key="1">
    <source>
        <dbReference type="SAM" id="Phobius"/>
    </source>
</evidence>
<name>A0A7E4URT8_PANRE</name>
<keyword evidence="1" id="KW-1133">Transmembrane helix</keyword>
<accession>A0A7E4URT8</accession>
<reference evidence="2" key="1">
    <citation type="journal article" date="2013" name="Genetics">
        <title>The draft genome and transcriptome of Panagrellus redivivus are shaped by the harsh demands of a free-living lifestyle.</title>
        <authorList>
            <person name="Srinivasan J."/>
            <person name="Dillman A.R."/>
            <person name="Macchietto M.G."/>
            <person name="Heikkinen L."/>
            <person name="Lakso M."/>
            <person name="Fracchia K.M."/>
            <person name="Antoshechkin I."/>
            <person name="Mortazavi A."/>
            <person name="Wong G."/>
            <person name="Sternberg P.W."/>
        </authorList>
    </citation>
    <scope>NUCLEOTIDE SEQUENCE [LARGE SCALE GENOMIC DNA]</scope>
    <source>
        <strain evidence="2">MT8872</strain>
    </source>
</reference>
<keyword evidence="1" id="KW-0812">Transmembrane</keyword>
<sequence length="143" mass="16570">MPPEDGIDFQCHVCAADVDMNDKFCRNCGDRFFTPCIFCKSVVDRFSTPDKFCANCGSKRWPYVEHVWYDVFYRTPEYFLRVPVSITVAAGFIYFVFLRSKPAPIPPPEVHKSPLPNPAEWVPEVYKQTASVVNWFAKSMHLY</sequence>
<organism evidence="2 3">
    <name type="scientific">Panagrellus redivivus</name>
    <name type="common">Microworm</name>
    <dbReference type="NCBI Taxonomy" id="6233"/>
    <lineage>
        <taxon>Eukaryota</taxon>
        <taxon>Metazoa</taxon>
        <taxon>Ecdysozoa</taxon>
        <taxon>Nematoda</taxon>
        <taxon>Chromadorea</taxon>
        <taxon>Rhabditida</taxon>
        <taxon>Tylenchina</taxon>
        <taxon>Panagrolaimomorpha</taxon>
        <taxon>Panagrolaimoidea</taxon>
        <taxon>Panagrolaimidae</taxon>
        <taxon>Panagrellus</taxon>
    </lineage>
</organism>
<evidence type="ECO:0000313" key="3">
    <source>
        <dbReference type="WBParaSite" id="Pan_g12070.t2"/>
    </source>
</evidence>
<dbReference type="WBParaSite" id="Pan_g12070.t2">
    <property type="protein sequence ID" value="Pan_g12070.t2"/>
    <property type="gene ID" value="Pan_g12070"/>
</dbReference>
<dbReference type="AlphaFoldDB" id="A0A7E4URT8"/>
<feature type="transmembrane region" description="Helical" evidence="1">
    <location>
        <begin position="78"/>
        <end position="97"/>
    </location>
</feature>
<dbReference type="Proteomes" id="UP000492821">
    <property type="component" value="Unassembled WGS sequence"/>
</dbReference>